<dbReference type="AlphaFoldDB" id="A0A1S3JAQ8"/>
<evidence type="ECO:0000313" key="5">
    <source>
        <dbReference type="Proteomes" id="UP000085678"/>
    </source>
</evidence>
<organism evidence="5 6">
    <name type="scientific">Lingula anatina</name>
    <name type="common">Brachiopod</name>
    <name type="synonym">Lingula unguis</name>
    <dbReference type="NCBI Taxonomy" id="7574"/>
    <lineage>
        <taxon>Eukaryota</taxon>
        <taxon>Metazoa</taxon>
        <taxon>Spiralia</taxon>
        <taxon>Lophotrochozoa</taxon>
        <taxon>Brachiopoda</taxon>
        <taxon>Linguliformea</taxon>
        <taxon>Lingulata</taxon>
        <taxon>Lingulida</taxon>
        <taxon>Linguloidea</taxon>
        <taxon>Lingulidae</taxon>
        <taxon>Lingula</taxon>
    </lineage>
</organism>
<feature type="domain" description="EF-hand" evidence="4">
    <location>
        <begin position="41"/>
        <end position="76"/>
    </location>
</feature>
<dbReference type="Pfam" id="PF13833">
    <property type="entry name" value="EF-hand_8"/>
    <property type="match status" value="1"/>
</dbReference>
<dbReference type="Pfam" id="PF13499">
    <property type="entry name" value="EF-hand_7"/>
    <property type="match status" value="1"/>
</dbReference>
<dbReference type="Proteomes" id="UP000085678">
    <property type="component" value="Unplaced"/>
</dbReference>
<dbReference type="InterPro" id="IPR018247">
    <property type="entry name" value="EF_Hand_1_Ca_BS"/>
</dbReference>
<sequence length="213" mass="24082">MAGFFLRARILNGVLFRGLSKKAINLERPPHDYPIVTGSEHWRRKLRTLFKARDTDGDGYISRQDYVLCADRVASYMNLNETRAIELMNKQLLMWELVSGTTDASGDIKISEDEYMSNILNGNHKSMGMGLDIVCCDFDSVDVNSDGFISQQEHKAFFYGRGIPVKHSTDVFKVLDTDGDGKLSKEEFVQGYVDFIYSEDESSPHVSFMGPLV</sequence>
<dbReference type="InterPro" id="IPR002048">
    <property type="entry name" value="EF_hand_dom"/>
</dbReference>
<dbReference type="SUPFAM" id="SSF47473">
    <property type="entry name" value="EF-hand"/>
    <property type="match status" value="1"/>
</dbReference>
<name>A0A1S3JAQ8_LINAN</name>
<dbReference type="SMART" id="SM00054">
    <property type="entry name" value="EFh"/>
    <property type="match status" value="3"/>
</dbReference>
<dbReference type="OrthoDB" id="427950at2759"/>
<dbReference type="GeneID" id="106171605"/>
<dbReference type="PANTHER" id="PTHR10827">
    <property type="entry name" value="RETICULOCALBIN"/>
    <property type="match status" value="1"/>
</dbReference>
<reference evidence="6" key="1">
    <citation type="submission" date="2025-08" db="UniProtKB">
        <authorList>
            <consortium name="RefSeq"/>
        </authorList>
    </citation>
    <scope>IDENTIFICATION</scope>
    <source>
        <tissue evidence="6">Gonads</tissue>
    </source>
</reference>
<accession>A0A1S3JAQ8</accession>
<dbReference type="RefSeq" id="XP_013407490.1">
    <property type="nucleotide sequence ID" value="XM_013552036.1"/>
</dbReference>
<keyword evidence="5" id="KW-1185">Reference proteome</keyword>
<feature type="domain" description="EF-hand" evidence="4">
    <location>
        <begin position="163"/>
        <end position="198"/>
    </location>
</feature>
<dbReference type="PROSITE" id="PS50222">
    <property type="entry name" value="EF_HAND_2"/>
    <property type="match status" value="2"/>
</dbReference>
<evidence type="ECO:0000256" key="1">
    <source>
        <dbReference type="ARBA" id="ARBA00022723"/>
    </source>
</evidence>
<protein>
    <submittedName>
        <fullName evidence="6">Sarcoplasmic calcium-binding protein</fullName>
    </submittedName>
</protein>
<keyword evidence="2" id="KW-0677">Repeat</keyword>
<keyword evidence="1" id="KW-0479">Metal-binding</keyword>
<evidence type="ECO:0000313" key="6">
    <source>
        <dbReference type="RefSeq" id="XP_013407490.1"/>
    </source>
</evidence>
<dbReference type="PANTHER" id="PTHR10827:SF98">
    <property type="entry name" value="45 KDA CALCIUM-BINDING PROTEIN"/>
    <property type="match status" value="1"/>
</dbReference>
<dbReference type="STRING" id="7574.A0A1S3JAQ8"/>
<gene>
    <name evidence="6" type="primary">LOC106171605</name>
</gene>
<proteinExistence type="predicted"/>
<evidence type="ECO:0000256" key="2">
    <source>
        <dbReference type="ARBA" id="ARBA00022737"/>
    </source>
</evidence>
<dbReference type="GO" id="GO:0005509">
    <property type="term" value="F:calcium ion binding"/>
    <property type="evidence" value="ECO:0007669"/>
    <property type="project" value="InterPro"/>
</dbReference>
<dbReference type="InterPro" id="IPR011992">
    <property type="entry name" value="EF-hand-dom_pair"/>
</dbReference>
<evidence type="ECO:0000256" key="3">
    <source>
        <dbReference type="ARBA" id="ARBA00022837"/>
    </source>
</evidence>
<dbReference type="KEGG" id="lak:106171605"/>
<dbReference type="PROSITE" id="PS00018">
    <property type="entry name" value="EF_HAND_1"/>
    <property type="match status" value="2"/>
</dbReference>
<keyword evidence="3" id="KW-0106">Calcium</keyword>
<dbReference type="Gene3D" id="1.10.238.10">
    <property type="entry name" value="EF-hand"/>
    <property type="match status" value="1"/>
</dbReference>
<dbReference type="InParanoid" id="A0A1S3JAQ8"/>
<evidence type="ECO:0000259" key="4">
    <source>
        <dbReference type="PROSITE" id="PS50222"/>
    </source>
</evidence>